<evidence type="ECO:0000313" key="3">
    <source>
        <dbReference type="Proteomes" id="UP000557872"/>
    </source>
</evidence>
<accession>A0A851GHI2</accession>
<feature type="domain" description="Cysteine-rich" evidence="1">
    <location>
        <begin position="143"/>
        <end position="226"/>
    </location>
</feature>
<protein>
    <submittedName>
        <fullName evidence="2">(Fe-S)-binding protein</fullName>
    </submittedName>
</protein>
<dbReference type="PANTHER" id="PTHR30296">
    <property type="entry name" value="UNCHARACTERIZED PROTEIN YKGE"/>
    <property type="match status" value="1"/>
</dbReference>
<evidence type="ECO:0000259" key="1">
    <source>
        <dbReference type="Pfam" id="PF02754"/>
    </source>
</evidence>
<dbReference type="GO" id="GO:0016491">
    <property type="term" value="F:oxidoreductase activity"/>
    <property type="evidence" value="ECO:0007669"/>
    <property type="project" value="UniProtKB-ARBA"/>
</dbReference>
<gene>
    <name evidence="2" type="ORF">HW115_13635</name>
</gene>
<dbReference type="GO" id="GO:0005829">
    <property type="term" value="C:cytosol"/>
    <property type="evidence" value="ECO:0007669"/>
    <property type="project" value="TreeGrafter"/>
</dbReference>
<dbReference type="Pfam" id="PF02754">
    <property type="entry name" value="CCG"/>
    <property type="match status" value="2"/>
</dbReference>
<dbReference type="PANTHER" id="PTHR30296:SF0">
    <property type="entry name" value="LACTATE UTILIZATION PROTEIN A"/>
    <property type="match status" value="1"/>
</dbReference>
<sequence length="256" mass="27949">MNMTQDAASATKKQVLMMGTCLCDAFYADAAKATVQVLEHLGVEVIYPEDQTCCGQPAFNAGDWKSSRKVARHAMEVFQGDLPIIIPSGSCAAMQQHGNPLQFENEEDLPEIEAMGRRTFELADYIVHELGITTWPGSFNAHIAFHHSCHTRGTGTREAATTLLNSIEGIQLVEYGQKEQCCGFGGTFCVTFPNISGKMGTLKLDHLLDNQPDYLVSADLSCMMHLGGLAEKQGRPIEYRHIAQILLASLKGVDVA</sequence>
<keyword evidence="3" id="KW-1185">Reference proteome</keyword>
<reference evidence="2 3" key="1">
    <citation type="submission" date="2020-07" db="EMBL/GenBank/DDBJ databases">
        <title>Roseicoccus Jingziensis gen. nov., sp. nov., isolated from coastal seawater.</title>
        <authorList>
            <person name="Feng X."/>
        </authorList>
    </citation>
    <scope>NUCLEOTIDE SEQUENCE [LARGE SCALE GENOMIC DNA]</scope>
    <source>
        <strain evidence="2 3">N1E253</strain>
    </source>
</reference>
<dbReference type="Proteomes" id="UP000557872">
    <property type="component" value="Unassembled WGS sequence"/>
</dbReference>
<dbReference type="EMBL" id="JACBAZ010000005">
    <property type="protein sequence ID" value="NWK56659.1"/>
    <property type="molecule type" value="Genomic_DNA"/>
</dbReference>
<organism evidence="2 3">
    <name type="scientific">Oceaniferula marina</name>
    <dbReference type="NCBI Taxonomy" id="2748318"/>
    <lineage>
        <taxon>Bacteria</taxon>
        <taxon>Pseudomonadati</taxon>
        <taxon>Verrucomicrobiota</taxon>
        <taxon>Verrucomicrobiia</taxon>
        <taxon>Verrucomicrobiales</taxon>
        <taxon>Verrucomicrobiaceae</taxon>
        <taxon>Oceaniferula</taxon>
    </lineage>
</organism>
<dbReference type="AlphaFoldDB" id="A0A851GHI2"/>
<dbReference type="InterPro" id="IPR004017">
    <property type="entry name" value="Cys_rich_dom"/>
</dbReference>
<evidence type="ECO:0000313" key="2">
    <source>
        <dbReference type="EMBL" id="NWK56659.1"/>
    </source>
</evidence>
<name>A0A851GHI2_9BACT</name>
<proteinExistence type="predicted"/>
<comment type="caution">
    <text evidence="2">The sequence shown here is derived from an EMBL/GenBank/DDBJ whole genome shotgun (WGS) entry which is preliminary data.</text>
</comment>
<feature type="domain" description="Cysteine-rich" evidence="1">
    <location>
        <begin position="18"/>
        <end position="94"/>
    </location>
</feature>
<dbReference type="RefSeq" id="WP_178933459.1">
    <property type="nucleotide sequence ID" value="NZ_JACBAZ010000005.1"/>
</dbReference>